<dbReference type="InterPro" id="IPR032675">
    <property type="entry name" value="LRR_dom_sf"/>
</dbReference>
<evidence type="ECO:0000256" key="2">
    <source>
        <dbReference type="ARBA" id="ARBA00022840"/>
    </source>
</evidence>
<accession>A0A2B4RF44</accession>
<dbReference type="InterPro" id="IPR007111">
    <property type="entry name" value="NACHT_NTPase"/>
</dbReference>
<dbReference type="Gene3D" id="3.80.10.10">
    <property type="entry name" value="Ribonuclease Inhibitor"/>
    <property type="match status" value="1"/>
</dbReference>
<keyword evidence="3" id="KW-0812">Transmembrane</keyword>
<evidence type="ECO:0000256" key="3">
    <source>
        <dbReference type="SAM" id="Phobius"/>
    </source>
</evidence>
<dbReference type="GO" id="GO:0005524">
    <property type="term" value="F:ATP binding"/>
    <property type="evidence" value="ECO:0007669"/>
    <property type="project" value="UniProtKB-KW"/>
</dbReference>
<keyword evidence="3" id="KW-0472">Membrane</keyword>
<evidence type="ECO:0000256" key="1">
    <source>
        <dbReference type="ARBA" id="ARBA00022741"/>
    </source>
</evidence>
<gene>
    <name evidence="5" type="primary">NAIP</name>
    <name evidence="5" type="ORF">AWC38_SpisGene20679</name>
</gene>
<dbReference type="InterPro" id="IPR027417">
    <property type="entry name" value="P-loop_NTPase"/>
</dbReference>
<dbReference type="Gene3D" id="3.40.50.300">
    <property type="entry name" value="P-loop containing nucleotide triphosphate hydrolases"/>
    <property type="match status" value="1"/>
</dbReference>
<dbReference type="PANTHER" id="PTHR46844">
    <property type="entry name" value="SLR5058 PROTEIN"/>
    <property type="match status" value="1"/>
</dbReference>
<dbReference type="PROSITE" id="PS50837">
    <property type="entry name" value="NACHT"/>
    <property type="match status" value="1"/>
</dbReference>
<reference evidence="6" key="1">
    <citation type="journal article" date="2017" name="bioRxiv">
        <title>Comparative analysis of the genomes of Stylophora pistillata and Acropora digitifera provides evidence for extensive differences between species of corals.</title>
        <authorList>
            <person name="Voolstra C.R."/>
            <person name="Li Y."/>
            <person name="Liew Y.J."/>
            <person name="Baumgarten S."/>
            <person name="Zoccola D."/>
            <person name="Flot J.-F."/>
            <person name="Tambutte S."/>
            <person name="Allemand D."/>
            <person name="Aranda M."/>
        </authorList>
    </citation>
    <scope>NUCLEOTIDE SEQUENCE [LARGE SCALE GENOMIC DNA]</scope>
</reference>
<dbReference type="Pfam" id="PF05729">
    <property type="entry name" value="NACHT"/>
    <property type="match status" value="1"/>
</dbReference>
<evidence type="ECO:0000313" key="5">
    <source>
        <dbReference type="EMBL" id="PFX15110.1"/>
    </source>
</evidence>
<dbReference type="PANTHER" id="PTHR46844:SF1">
    <property type="entry name" value="SLR5058 PROTEIN"/>
    <property type="match status" value="1"/>
</dbReference>
<feature type="transmembrane region" description="Helical" evidence="3">
    <location>
        <begin position="209"/>
        <end position="230"/>
    </location>
</feature>
<dbReference type="SUPFAM" id="SSF52540">
    <property type="entry name" value="P-loop containing nucleoside triphosphate hydrolases"/>
    <property type="match status" value="1"/>
</dbReference>
<dbReference type="SUPFAM" id="SSF52047">
    <property type="entry name" value="RNI-like"/>
    <property type="match status" value="1"/>
</dbReference>
<evidence type="ECO:0000313" key="6">
    <source>
        <dbReference type="Proteomes" id="UP000225706"/>
    </source>
</evidence>
<sequence length="790" mass="88550">MYKIFKPAKEGEKGARMVLVEGKPGIGKTTFCLKIARDWAKKIVPVEFHFPAFKFLFLLKCCDIHKDTKDMVQAIDEQVLHDDMKNKKCFLNYIRDERNQNEILLIPDGLDELPEVSGKVVDRLFKRKVFSRCFTLVTSREEKGIDVQRRFDFDTLLQIKGFTSKDATDYIRKHFKSVDPQNLSEGERLIQAVEENIYLDALQNNPLNLLLLQVFFFVAGILGMEGTLFFKQIGTILREEWDWHNPYEDCAIVGGDLAPVQLTTLSLWNVQSFNRDNVNDFHRILESSETLTELVISNIENMSHNIADLLAESVSSSTSLRKVTLKLLDCRLLVKDLEKKPSWSLLVIYGRPSNTGMVALQKGVLRNRTLRSLELQVYGEIPEAWMTAVATILAANKSWKSLIIHPNVCGKIKHEESLLPYPILGDAPLEKSLTVNVCGEMSVDSFQALGGFFMKSSPSSGLHLSVRGKLGNDVVDCLVDYFLTNNSLSSHSIMNLCCGITSYRETALQRLVQGGPEHSISVHLNGVSRDRYLSGFDTLANLSPSSASFSADRKTATCGEVIALLSCASSTTFNLTVNNHAGMPGEWARGVAEGLANSRSLFTFTLTVNSQTYNIGMAMYFRPTASFPPQQRVRSYEDSTILSVASTSQESQENRTLKVTLLSNEWKSSTDGELSTINRELAIQLAKHPNVDVSVLLPSCSREDRSSAKSHNVKLIEAQRVPGVEPVLWLSSPPRNHTMDCVIGHGVHLGRLITRHPWNMNSFLFPELLHLKTNPLIKEVSLRVSTKYNK</sequence>
<evidence type="ECO:0000259" key="4">
    <source>
        <dbReference type="PROSITE" id="PS50837"/>
    </source>
</evidence>
<protein>
    <submittedName>
        <fullName evidence="5">Baculoviral IAP repeat-containing protein 1</fullName>
    </submittedName>
</protein>
<dbReference type="Pfam" id="PF20706">
    <property type="entry name" value="GT4-conflict"/>
    <property type="match status" value="1"/>
</dbReference>
<keyword evidence="2" id="KW-0067">ATP-binding</keyword>
<dbReference type="Proteomes" id="UP000225706">
    <property type="component" value="Unassembled WGS sequence"/>
</dbReference>
<keyword evidence="6" id="KW-1185">Reference proteome</keyword>
<dbReference type="AlphaFoldDB" id="A0A2B4RF44"/>
<keyword evidence="3" id="KW-1133">Transmembrane helix</keyword>
<keyword evidence="1" id="KW-0547">Nucleotide-binding</keyword>
<name>A0A2B4RF44_STYPI</name>
<feature type="domain" description="NACHT" evidence="4">
    <location>
        <begin position="16"/>
        <end position="140"/>
    </location>
</feature>
<proteinExistence type="predicted"/>
<comment type="caution">
    <text evidence="5">The sequence shown here is derived from an EMBL/GenBank/DDBJ whole genome shotgun (WGS) entry which is preliminary data.</text>
</comment>
<dbReference type="EMBL" id="LSMT01000684">
    <property type="protein sequence ID" value="PFX15110.1"/>
    <property type="molecule type" value="Genomic_DNA"/>
</dbReference>
<dbReference type="STRING" id="50429.A0A2B4RF44"/>
<organism evidence="5 6">
    <name type="scientific">Stylophora pistillata</name>
    <name type="common">Smooth cauliflower coral</name>
    <dbReference type="NCBI Taxonomy" id="50429"/>
    <lineage>
        <taxon>Eukaryota</taxon>
        <taxon>Metazoa</taxon>
        <taxon>Cnidaria</taxon>
        <taxon>Anthozoa</taxon>
        <taxon>Hexacorallia</taxon>
        <taxon>Scleractinia</taxon>
        <taxon>Astrocoeniina</taxon>
        <taxon>Pocilloporidae</taxon>
        <taxon>Stylophora</taxon>
    </lineage>
</organism>
<dbReference type="OrthoDB" id="120976at2759"/>